<keyword evidence="3" id="KW-0723">Serine/threonine-protein kinase</keyword>
<keyword evidence="4" id="KW-0808">Transferase</keyword>
<protein>
    <submittedName>
        <fullName evidence="14">Cyclin-dependent kinase 9</fullName>
    </submittedName>
</protein>
<dbReference type="SUPFAM" id="SSF56112">
    <property type="entry name" value="Protein kinase-like (PK-like)"/>
    <property type="match status" value="2"/>
</dbReference>
<dbReference type="GO" id="GO:0005634">
    <property type="term" value="C:nucleus"/>
    <property type="evidence" value="ECO:0007669"/>
    <property type="project" value="UniProtKB-SubCell"/>
</dbReference>
<evidence type="ECO:0000256" key="12">
    <source>
        <dbReference type="SAM" id="MobiDB-lite"/>
    </source>
</evidence>
<keyword evidence="15" id="KW-1185">Reference proteome</keyword>
<keyword evidence="6 14" id="KW-0418">Kinase</keyword>
<accession>A0A3N0XSR2</accession>
<comment type="subcellular location">
    <subcellularLocation>
        <location evidence="1">Nucleus</location>
    </subcellularLocation>
</comment>
<dbReference type="GO" id="GO:0004693">
    <property type="term" value="F:cyclin-dependent protein serine/threonine kinase activity"/>
    <property type="evidence" value="ECO:0007669"/>
    <property type="project" value="TreeGrafter"/>
</dbReference>
<evidence type="ECO:0000256" key="1">
    <source>
        <dbReference type="ARBA" id="ARBA00004123"/>
    </source>
</evidence>
<dbReference type="FunFam" id="1.10.510.10:FF:000203">
    <property type="entry name" value="Cyclin-dependent kinase 9"/>
    <property type="match status" value="2"/>
</dbReference>
<dbReference type="InterPro" id="IPR050108">
    <property type="entry name" value="CDK"/>
</dbReference>
<dbReference type="Gene3D" id="3.30.200.20">
    <property type="entry name" value="Phosphorylase Kinase, domain 1"/>
    <property type="match status" value="2"/>
</dbReference>
<feature type="domain" description="Protein kinase" evidence="13">
    <location>
        <begin position="83"/>
        <end position="345"/>
    </location>
</feature>
<evidence type="ECO:0000256" key="6">
    <source>
        <dbReference type="ARBA" id="ARBA00022777"/>
    </source>
</evidence>
<dbReference type="Gene3D" id="1.10.510.10">
    <property type="entry name" value="Transferase(Phosphotransferase) domain 1"/>
    <property type="match status" value="2"/>
</dbReference>
<dbReference type="CDD" id="cd07865">
    <property type="entry name" value="STKc_CDK9"/>
    <property type="match status" value="1"/>
</dbReference>
<evidence type="ECO:0000256" key="9">
    <source>
        <dbReference type="ARBA" id="ARBA00023163"/>
    </source>
</evidence>
<keyword evidence="7 11" id="KW-0067">ATP-binding</keyword>
<keyword evidence="8" id="KW-0805">Transcription regulation</keyword>
<name>A0A3N0XSR2_ANAGA</name>
<dbReference type="GO" id="GO:0008353">
    <property type="term" value="F:RNA polymerase II CTD heptapeptide repeat kinase activity"/>
    <property type="evidence" value="ECO:0007669"/>
    <property type="project" value="TreeGrafter"/>
</dbReference>
<dbReference type="OrthoDB" id="204883at2759"/>
<dbReference type="InterPro" id="IPR000719">
    <property type="entry name" value="Prot_kinase_dom"/>
</dbReference>
<feature type="binding site" evidence="11">
    <location>
        <position position="363"/>
    </location>
    <ligand>
        <name>ATP</name>
        <dbReference type="ChEBI" id="CHEBI:30616"/>
    </ligand>
</feature>
<dbReference type="SMART" id="SM00220">
    <property type="entry name" value="S_TKc"/>
    <property type="match status" value="2"/>
</dbReference>
<comment type="similarity">
    <text evidence="2">Belongs to the protein kinase superfamily. CMGC Ser/Thr protein kinase family. CDC2/CDKX subfamily.</text>
</comment>
<dbReference type="InterPro" id="IPR017441">
    <property type="entry name" value="Protein_kinase_ATP_BS"/>
</dbReference>
<feature type="domain" description="Protein kinase" evidence="13">
    <location>
        <begin position="334"/>
        <end position="631"/>
    </location>
</feature>
<keyword evidence="10" id="KW-0539">Nucleus</keyword>
<evidence type="ECO:0000256" key="10">
    <source>
        <dbReference type="ARBA" id="ARBA00023242"/>
    </source>
</evidence>
<evidence type="ECO:0000313" key="15">
    <source>
        <dbReference type="Proteomes" id="UP000281406"/>
    </source>
</evidence>
<dbReference type="GO" id="GO:0005524">
    <property type="term" value="F:ATP binding"/>
    <property type="evidence" value="ECO:0007669"/>
    <property type="project" value="UniProtKB-UniRule"/>
</dbReference>
<evidence type="ECO:0000256" key="3">
    <source>
        <dbReference type="ARBA" id="ARBA00022527"/>
    </source>
</evidence>
<dbReference type="PROSITE" id="PS00107">
    <property type="entry name" value="PROTEIN_KINASE_ATP"/>
    <property type="match status" value="1"/>
</dbReference>
<reference evidence="14 15" key="1">
    <citation type="submission" date="2018-10" db="EMBL/GenBank/DDBJ databases">
        <title>Genome assembly for a Yunnan-Guizhou Plateau 3E fish, Anabarilius grahami (Regan), and its evolutionary and genetic applications.</title>
        <authorList>
            <person name="Jiang W."/>
        </authorList>
    </citation>
    <scope>NUCLEOTIDE SEQUENCE [LARGE SCALE GENOMIC DNA]</scope>
    <source>
        <strain evidence="14">AG-KIZ</strain>
        <tissue evidence="14">Muscle</tissue>
    </source>
</reference>
<evidence type="ECO:0000259" key="13">
    <source>
        <dbReference type="PROSITE" id="PS50011"/>
    </source>
</evidence>
<dbReference type="InterPro" id="IPR008271">
    <property type="entry name" value="Ser/Thr_kinase_AS"/>
</dbReference>
<dbReference type="Proteomes" id="UP000281406">
    <property type="component" value="Unassembled WGS sequence"/>
</dbReference>
<evidence type="ECO:0000256" key="11">
    <source>
        <dbReference type="PROSITE-ProRule" id="PRU10141"/>
    </source>
</evidence>
<dbReference type="Pfam" id="PF00069">
    <property type="entry name" value="Pkinase"/>
    <property type="match status" value="2"/>
</dbReference>
<gene>
    <name evidence="14" type="ORF">DPX16_3870</name>
</gene>
<dbReference type="InterPro" id="IPR011009">
    <property type="entry name" value="Kinase-like_dom_sf"/>
</dbReference>
<sequence>MQDCGSSGRQVAVEFFLTRLNPSCGPQRNSKDAARQNRKLRRRGEVRIFYQFYISYQPDRETAIMSKYYDGVEFPFCDEFSKYEKLAKIGQGTFGEVFKAKHRQTGKKVALKKVLMENEKEGFPITALREIKILQLLKHENVVNLIEICRTKATQFNRYKGSIYLVFDFCEHDLAGLLSNANVKFTLAEIKKVMQMLLNGLYYIHRNKILHRDMKAANVLITRDGVLKLADFGLARAFSLAKNSQGNRYTNRVVTLWYRPPELLLGERDYGPPIDLWGGGCIMAEMWTRSPIMQGNTEQHQLTLISQLPDRETAIMSKYYDGVEFPFCDEFSKYEKLAKIGQGTFGEVFKAKHRQTGKKVALKKVLMENEKEGFPITALREIKILQLLKHENVVNLIEICRTKATQFNRYKGSIYLVFDFCEHDLAGLLSNANVKFTLAEIKKVMQMLLNGLYYIHRNKILHRDMKAANVLITRDGVLKLADFGLARAFSLAKNSQGNRYTNRVVTLWYRPPELLLGERDYGPPIDLWGGGCIMAEMWTRSPIMQGNTEQHQLTLISQLCGSITPEVWPGVDKKYELYQKMELPKGQKRKVKDRLKAYVKDPYALDLIDKLLVLDPAQRIDSDDALNHDFFWSDPMPSDLKNMLSTHNTSMFEYLAPPRRRGHMPQQPANQNRNPATTSQSEFDRVF</sequence>
<dbReference type="PANTHER" id="PTHR24056">
    <property type="entry name" value="CELL DIVISION PROTEIN KINASE"/>
    <property type="match status" value="1"/>
</dbReference>
<feature type="compositionally biased region" description="Polar residues" evidence="12">
    <location>
        <begin position="667"/>
        <end position="681"/>
    </location>
</feature>
<dbReference type="PROSITE" id="PS00108">
    <property type="entry name" value="PROTEIN_KINASE_ST"/>
    <property type="match status" value="1"/>
</dbReference>
<evidence type="ECO:0000313" key="14">
    <source>
        <dbReference type="EMBL" id="ROJ30622.1"/>
    </source>
</evidence>
<evidence type="ECO:0000256" key="8">
    <source>
        <dbReference type="ARBA" id="ARBA00023015"/>
    </source>
</evidence>
<keyword evidence="9" id="KW-0804">Transcription</keyword>
<keyword evidence="5 11" id="KW-0547">Nucleotide-binding</keyword>
<feature type="region of interest" description="Disordered" evidence="12">
    <location>
        <begin position="658"/>
        <end position="687"/>
    </location>
</feature>
<evidence type="ECO:0000256" key="5">
    <source>
        <dbReference type="ARBA" id="ARBA00022741"/>
    </source>
</evidence>
<evidence type="ECO:0000256" key="2">
    <source>
        <dbReference type="ARBA" id="ARBA00006485"/>
    </source>
</evidence>
<dbReference type="PROSITE" id="PS50011">
    <property type="entry name" value="PROTEIN_KINASE_DOM"/>
    <property type="match status" value="2"/>
</dbReference>
<dbReference type="AlphaFoldDB" id="A0A3N0XSR2"/>
<comment type="caution">
    <text evidence="14">The sequence shown here is derived from an EMBL/GenBank/DDBJ whole genome shotgun (WGS) entry which is preliminary data.</text>
</comment>
<organism evidence="14 15">
    <name type="scientific">Anabarilius grahami</name>
    <name type="common">Kanglang fish</name>
    <name type="synonym">Barilius grahami</name>
    <dbReference type="NCBI Taxonomy" id="495550"/>
    <lineage>
        <taxon>Eukaryota</taxon>
        <taxon>Metazoa</taxon>
        <taxon>Chordata</taxon>
        <taxon>Craniata</taxon>
        <taxon>Vertebrata</taxon>
        <taxon>Euteleostomi</taxon>
        <taxon>Actinopterygii</taxon>
        <taxon>Neopterygii</taxon>
        <taxon>Teleostei</taxon>
        <taxon>Ostariophysi</taxon>
        <taxon>Cypriniformes</taxon>
        <taxon>Xenocyprididae</taxon>
        <taxon>Xenocypridinae</taxon>
        <taxon>Xenocypridinae incertae sedis</taxon>
        <taxon>Anabarilius</taxon>
    </lineage>
</organism>
<proteinExistence type="inferred from homology"/>
<dbReference type="PANTHER" id="PTHR24056:SF233">
    <property type="entry name" value="CYCLIN-DEPENDENT KINASE 9"/>
    <property type="match status" value="1"/>
</dbReference>
<dbReference type="EMBL" id="RJVU01061862">
    <property type="protein sequence ID" value="ROJ30622.1"/>
    <property type="molecule type" value="Genomic_DNA"/>
</dbReference>
<dbReference type="FunFam" id="3.30.200.20:FF:000227">
    <property type="entry name" value="Cyclin-dependent kinase 9"/>
    <property type="match status" value="2"/>
</dbReference>
<evidence type="ECO:0000256" key="7">
    <source>
        <dbReference type="ARBA" id="ARBA00022840"/>
    </source>
</evidence>
<evidence type="ECO:0000256" key="4">
    <source>
        <dbReference type="ARBA" id="ARBA00022679"/>
    </source>
</evidence>